<organism evidence="4 5">
    <name type="scientific">Spirosoma profusum</name>
    <dbReference type="NCBI Taxonomy" id="2771354"/>
    <lineage>
        <taxon>Bacteria</taxon>
        <taxon>Pseudomonadati</taxon>
        <taxon>Bacteroidota</taxon>
        <taxon>Cytophagia</taxon>
        <taxon>Cytophagales</taxon>
        <taxon>Cytophagaceae</taxon>
        <taxon>Spirosoma</taxon>
    </lineage>
</organism>
<dbReference type="Proteomes" id="UP000598820">
    <property type="component" value="Unassembled WGS sequence"/>
</dbReference>
<dbReference type="Pfam" id="PF16344">
    <property type="entry name" value="FecR_C"/>
    <property type="match status" value="1"/>
</dbReference>
<dbReference type="EMBL" id="JACWZY010000011">
    <property type="protein sequence ID" value="MBD2701925.1"/>
    <property type="molecule type" value="Genomic_DNA"/>
</dbReference>
<comment type="caution">
    <text evidence="4">The sequence shown here is derived from an EMBL/GenBank/DDBJ whole genome shotgun (WGS) entry which is preliminary data.</text>
</comment>
<dbReference type="RefSeq" id="WP_190887777.1">
    <property type="nucleotide sequence ID" value="NZ_JACWZY010000011.1"/>
</dbReference>
<keyword evidence="1" id="KW-0472">Membrane</keyword>
<dbReference type="Pfam" id="PF04773">
    <property type="entry name" value="FecR"/>
    <property type="match status" value="1"/>
</dbReference>
<feature type="transmembrane region" description="Helical" evidence="1">
    <location>
        <begin position="107"/>
        <end position="126"/>
    </location>
</feature>
<reference evidence="4" key="1">
    <citation type="submission" date="2020-09" db="EMBL/GenBank/DDBJ databases">
        <authorList>
            <person name="Kim M.K."/>
        </authorList>
    </citation>
    <scope>NUCLEOTIDE SEQUENCE</scope>
    <source>
        <strain evidence="4">BT702</strain>
    </source>
</reference>
<protein>
    <submittedName>
        <fullName evidence="4">FecR domain-containing protein</fullName>
    </submittedName>
</protein>
<dbReference type="InterPro" id="IPR032508">
    <property type="entry name" value="FecR_C"/>
</dbReference>
<name>A0A927ASX3_9BACT</name>
<dbReference type="PANTHER" id="PTHR30273:SF2">
    <property type="entry name" value="PROTEIN FECR"/>
    <property type="match status" value="1"/>
</dbReference>
<dbReference type="InterPro" id="IPR012373">
    <property type="entry name" value="Ferrdict_sens_TM"/>
</dbReference>
<dbReference type="InterPro" id="IPR006860">
    <property type="entry name" value="FecR"/>
</dbReference>
<dbReference type="AlphaFoldDB" id="A0A927ASX3"/>
<gene>
    <name evidence="4" type="ORF">IC229_14850</name>
</gene>
<dbReference type="GO" id="GO:0016989">
    <property type="term" value="F:sigma factor antagonist activity"/>
    <property type="evidence" value="ECO:0007669"/>
    <property type="project" value="TreeGrafter"/>
</dbReference>
<proteinExistence type="predicted"/>
<dbReference type="PANTHER" id="PTHR30273">
    <property type="entry name" value="PERIPLASMIC SIGNAL SENSOR AND SIGMA FACTOR ACTIVATOR FECR-RELATED"/>
    <property type="match status" value="1"/>
</dbReference>
<feature type="domain" description="Protein FecR C-terminal" evidence="3">
    <location>
        <begin position="277"/>
        <end position="344"/>
    </location>
</feature>
<keyword evidence="1" id="KW-1133">Transmembrane helix</keyword>
<evidence type="ECO:0000256" key="1">
    <source>
        <dbReference type="SAM" id="Phobius"/>
    </source>
</evidence>
<dbReference type="Gene3D" id="2.60.120.1440">
    <property type="match status" value="1"/>
</dbReference>
<accession>A0A927ASX3</accession>
<feature type="domain" description="FecR protein" evidence="2">
    <location>
        <begin position="144"/>
        <end position="234"/>
    </location>
</feature>
<evidence type="ECO:0000313" key="4">
    <source>
        <dbReference type="EMBL" id="MBD2701925.1"/>
    </source>
</evidence>
<evidence type="ECO:0000313" key="5">
    <source>
        <dbReference type="Proteomes" id="UP000598820"/>
    </source>
</evidence>
<evidence type="ECO:0000259" key="2">
    <source>
        <dbReference type="Pfam" id="PF04773"/>
    </source>
</evidence>
<dbReference type="PIRSF" id="PIRSF018266">
    <property type="entry name" value="FecR"/>
    <property type="match status" value="1"/>
</dbReference>
<dbReference type="Gene3D" id="3.55.50.30">
    <property type="match status" value="1"/>
</dbReference>
<keyword evidence="1" id="KW-0812">Transmembrane</keyword>
<evidence type="ECO:0000259" key="3">
    <source>
        <dbReference type="Pfam" id="PF16344"/>
    </source>
</evidence>
<sequence>MADQQPIDDALLGKFLAGETDPVESARVREWLISQKAGLQEPTHDDFAKFERIWEASRVSAKPVDTDAAWNKVRQKMRGNDTSAEPDTIIKPLSVTRNEKSINWRETLVRIAAVLVLIMSLGWMVYRLQHMSQRYAAEQISVLVAADKQVRKTLPDGTQIVLNRQSTLRYPTAFTGDTRDVTLTGEAFFDVTPNAEHPFRIQAQSTVVQVLGTSFNVRAYDANVNVAVETGKVRFAGPRKSVLLTPNQQATFDAKADTLRRTLAVTPNTFAYKTGQLVFDNEPLRNVVQTINQFYNADVRLANATLGNCLLKTRFDNMALEDVLNVTAETLTLRVRYQGKQIILDGDGCQ</sequence>
<keyword evidence="5" id="KW-1185">Reference proteome</keyword>